<evidence type="ECO:0000256" key="10">
    <source>
        <dbReference type="PIRSR" id="PIRSR000361-1"/>
    </source>
</evidence>
<feature type="binding site" evidence="10">
    <location>
        <position position="389"/>
    </location>
    <ligand>
        <name>NADP(+)</name>
        <dbReference type="ChEBI" id="CHEBI:58349"/>
    </ligand>
</feature>
<dbReference type="InterPro" id="IPR017927">
    <property type="entry name" value="FAD-bd_FR_type"/>
</dbReference>
<reference evidence="13 14" key="1">
    <citation type="submission" date="2017-11" db="EMBL/GenBank/DDBJ databases">
        <title>Draft genome sequence of magnetotactic bacterium Magnetospirillum kuznetsovii LBB-42.</title>
        <authorList>
            <person name="Grouzdev D.S."/>
            <person name="Rysina M.S."/>
            <person name="Baslerov R.V."/>
            <person name="Koziaeva V."/>
        </authorList>
    </citation>
    <scope>NUCLEOTIDE SEQUENCE [LARGE SCALE GENOMIC DNA]</scope>
    <source>
        <strain evidence="13 14">LBB-42</strain>
    </source>
</reference>
<evidence type="ECO:0000256" key="8">
    <source>
        <dbReference type="ARBA" id="ARBA00023014"/>
    </source>
</evidence>
<keyword evidence="14" id="KW-1185">Reference proteome</keyword>
<evidence type="ECO:0000259" key="11">
    <source>
        <dbReference type="PROSITE" id="PS51379"/>
    </source>
</evidence>
<evidence type="ECO:0000313" key="14">
    <source>
        <dbReference type="Proteomes" id="UP000251075"/>
    </source>
</evidence>
<dbReference type="GO" id="GO:0051536">
    <property type="term" value="F:iron-sulfur cluster binding"/>
    <property type="evidence" value="ECO:0007669"/>
    <property type="project" value="UniProtKB-KW"/>
</dbReference>
<sequence>MELRRQHLIDPVVCIRCNTCQEACPVDAITHDSNNYVVSYEKCTGCRTCVSPCPTGAIDNWLLTDAPWTLDEQFGWEELPESHPALGATIIETPAEVTTLLDAATTATGGRVPAPASAAQPYTNIYSREAPVTARVAGNMRITAEGAESDIHHVVLDFGANAFPFLEGQSIGLIPPGTDDKGRPYNIRLYSVASPREGERSGYNNLALTVKRVSGGIGSNYVCDLKKDDEVQVAGPFGDAFLMPDDPEANIVMICTGTGAAPFRAFTERRRRNAADASGKLMLFFGSRTPSELPYFGPLMKLPKSLIDVNLAFSRLPDKPKQYVQDKLRERAADLVPLLPHGKTHIYICGLKGMEQGCDEAFADICRLNGMDWASLRATLRAEGRYHVETY</sequence>
<dbReference type="PANTHER" id="PTHR43314">
    <property type="match status" value="1"/>
</dbReference>
<keyword evidence="3" id="KW-0479">Metal-binding</keyword>
<dbReference type="InterPro" id="IPR017634">
    <property type="entry name" value="Benzoyl_CoA_Oase_BoxA"/>
</dbReference>
<dbReference type="OrthoDB" id="9791166at2"/>
<proteinExistence type="predicted"/>
<dbReference type="Pfam" id="PF14697">
    <property type="entry name" value="Fer4_21"/>
    <property type="match status" value="1"/>
</dbReference>
<dbReference type="Pfam" id="PF00175">
    <property type="entry name" value="NAD_binding_1"/>
    <property type="match status" value="1"/>
</dbReference>
<evidence type="ECO:0000256" key="3">
    <source>
        <dbReference type="ARBA" id="ARBA00022723"/>
    </source>
</evidence>
<evidence type="ECO:0000256" key="9">
    <source>
        <dbReference type="PIRNR" id="PIRNR000361"/>
    </source>
</evidence>
<dbReference type="Proteomes" id="UP000251075">
    <property type="component" value="Unassembled WGS sequence"/>
</dbReference>
<feature type="binding site" evidence="10">
    <location>
        <position position="191"/>
    </location>
    <ligand>
        <name>NADP(+)</name>
        <dbReference type="ChEBI" id="CHEBI:58349"/>
    </ligand>
</feature>
<dbReference type="InterPro" id="IPR015701">
    <property type="entry name" value="FNR"/>
</dbReference>
<dbReference type="SUPFAM" id="SSF63380">
    <property type="entry name" value="Riboflavin synthase domain-like"/>
    <property type="match status" value="1"/>
</dbReference>
<gene>
    <name evidence="13" type="primary">boxA</name>
    <name evidence="13" type="ORF">CU669_06385</name>
</gene>
<dbReference type="GO" id="GO:0016491">
    <property type="term" value="F:oxidoreductase activity"/>
    <property type="evidence" value="ECO:0007669"/>
    <property type="project" value="UniProtKB-KW"/>
</dbReference>
<keyword evidence="8" id="KW-0411">Iron-sulfur</keyword>
<dbReference type="PROSITE" id="PS51384">
    <property type="entry name" value="FAD_FR"/>
    <property type="match status" value="1"/>
</dbReference>
<feature type="binding site" evidence="10">
    <location>
        <begin position="314"/>
        <end position="315"/>
    </location>
    <ligand>
        <name>NADP(+)</name>
        <dbReference type="ChEBI" id="CHEBI:58349"/>
    </ligand>
</feature>
<evidence type="ECO:0000256" key="7">
    <source>
        <dbReference type="ARBA" id="ARBA00023004"/>
    </source>
</evidence>
<dbReference type="InterPro" id="IPR017896">
    <property type="entry name" value="4Fe4S_Fe-S-bd"/>
</dbReference>
<dbReference type="RefSeq" id="WP_112142982.1">
    <property type="nucleotide sequence ID" value="NZ_PGTO01000003.1"/>
</dbReference>
<keyword evidence="6 9" id="KW-0560">Oxidoreductase</keyword>
<evidence type="ECO:0000256" key="6">
    <source>
        <dbReference type="ARBA" id="ARBA00023002"/>
    </source>
</evidence>
<feature type="domain" description="FAD-binding FR-type" evidence="12">
    <location>
        <begin position="129"/>
        <end position="243"/>
    </location>
</feature>
<evidence type="ECO:0000256" key="5">
    <source>
        <dbReference type="ARBA" id="ARBA00022857"/>
    </source>
</evidence>
<dbReference type="GO" id="GO:0046872">
    <property type="term" value="F:metal ion binding"/>
    <property type="evidence" value="ECO:0007669"/>
    <property type="project" value="UniProtKB-KW"/>
</dbReference>
<dbReference type="Gene3D" id="2.40.30.10">
    <property type="entry name" value="Translation factors"/>
    <property type="match status" value="1"/>
</dbReference>
<evidence type="ECO:0000313" key="13">
    <source>
        <dbReference type="EMBL" id="RAU23000.1"/>
    </source>
</evidence>
<dbReference type="PROSITE" id="PS00198">
    <property type="entry name" value="4FE4S_FER_1"/>
    <property type="match status" value="1"/>
</dbReference>
<dbReference type="SUPFAM" id="SSF54862">
    <property type="entry name" value="4Fe-4S ferredoxins"/>
    <property type="match status" value="1"/>
</dbReference>
<feature type="binding site" evidence="10">
    <location>
        <begin position="350"/>
        <end position="351"/>
    </location>
    <ligand>
        <name>NADP(+)</name>
        <dbReference type="ChEBI" id="CHEBI:58349"/>
    </ligand>
</feature>
<dbReference type="EMBL" id="PGTO01000003">
    <property type="protein sequence ID" value="RAU23000.1"/>
    <property type="molecule type" value="Genomic_DNA"/>
</dbReference>
<keyword evidence="7" id="KW-0408">Iron</keyword>
<comment type="cofactor">
    <cofactor evidence="1">
        <name>FAD</name>
        <dbReference type="ChEBI" id="CHEBI:57692"/>
    </cofactor>
</comment>
<feature type="domain" description="4Fe-4S ferredoxin-type" evidence="11">
    <location>
        <begin position="36"/>
        <end position="59"/>
    </location>
</feature>
<dbReference type="NCBIfam" id="TIGR03224">
    <property type="entry name" value="benzo_boxA"/>
    <property type="match status" value="1"/>
</dbReference>
<evidence type="ECO:0000256" key="2">
    <source>
        <dbReference type="ARBA" id="ARBA00022630"/>
    </source>
</evidence>
<keyword evidence="4 9" id="KW-0274">FAD</keyword>
<keyword evidence="2 9" id="KW-0285">Flavoprotein</keyword>
<evidence type="ECO:0000259" key="12">
    <source>
        <dbReference type="PROSITE" id="PS51384"/>
    </source>
</evidence>
<dbReference type="AlphaFoldDB" id="A0A364P168"/>
<dbReference type="Gene3D" id="3.40.50.80">
    <property type="entry name" value="Nucleotide-binding domain of ferredoxin-NADP reductase (FNR) module"/>
    <property type="match status" value="1"/>
</dbReference>
<dbReference type="InterPro" id="IPR017900">
    <property type="entry name" value="4Fe4S_Fe_S_CS"/>
</dbReference>
<comment type="caution">
    <text evidence="13">The sequence shown here is derived from an EMBL/GenBank/DDBJ whole genome shotgun (WGS) entry which is preliminary data.</text>
</comment>
<dbReference type="InterPro" id="IPR039261">
    <property type="entry name" value="FNR_nucleotide-bd"/>
</dbReference>
<dbReference type="PROSITE" id="PS51379">
    <property type="entry name" value="4FE4S_FER_2"/>
    <property type="match status" value="2"/>
</dbReference>
<feature type="binding site" evidence="10">
    <location>
        <position position="258"/>
    </location>
    <ligand>
        <name>NADP(+)</name>
        <dbReference type="ChEBI" id="CHEBI:58349"/>
    </ligand>
</feature>
<accession>A0A364P168</accession>
<feature type="domain" description="4Fe-4S ferredoxin-type" evidence="11">
    <location>
        <begin position="5"/>
        <end position="34"/>
    </location>
</feature>
<name>A0A364P168_9PROT</name>
<keyword evidence="5 9" id="KW-0521">NADP</keyword>
<protein>
    <submittedName>
        <fullName evidence="13">Benzoyl-CoA 2,3-epoxidase subunit BoxA</fullName>
    </submittedName>
</protein>
<dbReference type="InterPro" id="IPR017938">
    <property type="entry name" value="Riboflavin_synthase-like_b-brl"/>
</dbReference>
<dbReference type="PIRSF" id="PIRSF000361">
    <property type="entry name" value="Frd-NADP+_RD"/>
    <property type="match status" value="1"/>
</dbReference>
<dbReference type="InterPro" id="IPR001709">
    <property type="entry name" value="Flavoprot_Pyr_Nucl_cyt_Rdtase"/>
</dbReference>
<dbReference type="Gene3D" id="3.30.70.20">
    <property type="match status" value="1"/>
</dbReference>
<dbReference type="PRINTS" id="PR00371">
    <property type="entry name" value="FPNCR"/>
</dbReference>
<dbReference type="SUPFAM" id="SSF52343">
    <property type="entry name" value="Ferredoxin reductase-like, C-terminal NADP-linked domain"/>
    <property type="match status" value="1"/>
</dbReference>
<evidence type="ECO:0000256" key="4">
    <source>
        <dbReference type="ARBA" id="ARBA00022827"/>
    </source>
</evidence>
<dbReference type="PIRSF" id="PIRSF501177">
    <property type="entry name" value="BoxA"/>
    <property type="match status" value="1"/>
</dbReference>
<dbReference type="InterPro" id="IPR001433">
    <property type="entry name" value="OxRdtase_FAD/NAD-bd"/>
</dbReference>
<feature type="binding site" evidence="10">
    <location>
        <position position="211"/>
    </location>
    <ligand>
        <name>NADP(+)</name>
        <dbReference type="ChEBI" id="CHEBI:58349"/>
    </ligand>
</feature>
<feature type="binding site" evidence="10">
    <location>
        <position position="321"/>
    </location>
    <ligand>
        <name>NADP(+)</name>
        <dbReference type="ChEBI" id="CHEBI:58349"/>
    </ligand>
</feature>
<evidence type="ECO:0000256" key="1">
    <source>
        <dbReference type="ARBA" id="ARBA00001974"/>
    </source>
</evidence>
<organism evidence="13 14">
    <name type="scientific">Paramagnetospirillum kuznetsovii</name>
    <dbReference type="NCBI Taxonomy" id="2053833"/>
    <lineage>
        <taxon>Bacteria</taxon>
        <taxon>Pseudomonadati</taxon>
        <taxon>Pseudomonadota</taxon>
        <taxon>Alphaproteobacteria</taxon>
        <taxon>Rhodospirillales</taxon>
        <taxon>Magnetospirillaceae</taxon>
        <taxon>Paramagnetospirillum</taxon>
    </lineage>
</organism>